<dbReference type="RefSeq" id="WP_354613448.1">
    <property type="nucleotide sequence ID" value="NZ_JBEXAE010000001.1"/>
</dbReference>
<dbReference type="PROSITE" id="PS51257">
    <property type="entry name" value="PROKAR_LIPOPROTEIN"/>
    <property type="match status" value="1"/>
</dbReference>
<name>A0ABV2SPJ3_9FLAO</name>
<dbReference type="EMBL" id="JBEXAE010000001">
    <property type="protein sequence ID" value="MET6989078.1"/>
    <property type="molecule type" value="Genomic_DNA"/>
</dbReference>
<protein>
    <submittedName>
        <fullName evidence="2">Lipocalin family protein</fullName>
    </submittedName>
</protein>
<dbReference type="InterPro" id="IPR024311">
    <property type="entry name" value="Lipocalin-like"/>
</dbReference>
<organism evidence="2 3">
    <name type="scientific">Sediminicola arcticus</name>
    <dbReference type="NCBI Taxonomy" id="1574308"/>
    <lineage>
        <taxon>Bacteria</taxon>
        <taxon>Pseudomonadati</taxon>
        <taxon>Bacteroidota</taxon>
        <taxon>Flavobacteriia</taxon>
        <taxon>Flavobacteriales</taxon>
        <taxon>Flavobacteriaceae</taxon>
        <taxon>Sediminicola</taxon>
    </lineage>
</organism>
<evidence type="ECO:0000313" key="3">
    <source>
        <dbReference type="Proteomes" id="UP001549799"/>
    </source>
</evidence>
<dbReference type="Proteomes" id="UP001549799">
    <property type="component" value="Unassembled WGS sequence"/>
</dbReference>
<feature type="domain" description="Lipocalin-like" evidence="1">
    <location>
        <begin position="32"/>
        <end position="140"/>
    </location>
</feature>
<comment type="caution">
    <text evidence="2">The sequence shown here is derived from an EMBL/GenBank/DDBJ whole genome shotgun (WGS) entry which is preliminary data.</text>
</comment>
<reference evidence="2 3" key="1">
    <citation type="submission" date="2024-07" db="EMBL/GenBank/DDBJ databases">
        <title>The genome sequence of type strain Sediminicola arcticus GDMCC 1.2805.</title>
        <authorList>
            <person name="Liu Y."/>
        </authorList>
    </citation>
    <scope>NUCLEOTIDE SEQUENCE [LARGE SCALE GENOMIC DNA]</scope>
    <source>
        <strain evidence="2 3">GDMCC 1.2805</strain>
    </source>
</reference>
<sequence length="160" mass="17169">MIKHSILSFLFVALLGISCSSDKDNGMGTTSIEGTWDVAELKVDDSNNAELTFAKLIFDSLIAQDCELLVLTFNADGTLITRSGVSDIEINVNSTSIPCPTAFEEEEATWSLEGDQLTITDATGLAETVTVNLKSSTLIIAGEDIEGETLTGTEIVFKKR</sequence>
<dbReference type="Pfam" id="PF13648">
    <property type="entry name" value="Lipocalin_4"/>
    <property type="match status" value="1"/>
</dbReference>
<evidence type="ECO:0000313" key="2">
    <source>
        <dbReference type="EMBL" id="MET6989078.1"/>
    </source>
</evidence>
<gene>
    <name evidence="2" type="ORF">ABXZ36_00275</name>
</gene>
<proteinExistence type="predicted"/>
<keyword evidence="3" id="KW-1185">Reference proteome</keyword>
<accession>A0ABV2SPJ3</accession>
<evidence type="ECO:0000259" key="1">
    <source>
        <dbReference type="Pfam" id="PF13648"/>
    </source>
</evidence>